<organism evidence="1">
    <name type="scientific">Rhizopus microsporus var. microsporus</name>
    <dbReference type="NCBI Taxonomy" id="86635"/>
    <lineage>
        <taxon>Eukaryota</taxon>
        <taxon>Fungi</taxon>
        <taxon>Fungi incertae sedis</taxon>
        <taxon>Mucoromycota</taxon>
        <taxon>Mucoromycotina</taxon>
        <taxon>Mucoromycetes</taxon>
        <taxon>Mucorales</taxon>
        <taxon>Mucorineae</taxon>
        <taxon>Rhizopodaceae</taxon>
        <taxon>Rhizopus</taxon>
    </lineage>
</organism>
<gene>
    <name evidence="1" type="ORF">BCV72DRAFT_329510</name>
</gene>
<dbReference type="OrthoDB" id="10282447at2759"/>
<protein>
    <submittedName>
        <fullName evidence="1">Uncharacterized protein</fullName>
    </submittedName>
</protein>
<proteinExistence type="predicted"/>
<dbReference type="Proteomes" id="UP000242414">
    <property type="component" value="Unassembled WGS sequence"/>
</dbReference>
<evidence type="ECO:0000313" key="1">
    <source>
        <dbReference type="EMBL" id="ORE06081.1"/>
    </source>
</evidence>
<sequence>MLQLTKLPTMTGRTHILQAQFLLRSLSLPDDVFLTYFHIYVYPQVIQSGILYQKRHCGNVVHNILIS</sequence>
<dbReference type="EMBL" id="KV921930">
    <property type="protein sequence ID" value="ORE06081.1"/>
    <property type="molecule type" value="Genomic_DNA"/>
</dbReference>
<dbReference type="AlphaFoldDB" id="A0A1X0R273"/>
<accession>A0A1X0R273</accession>
<name>A0A1X0R273_RHIZD</name>
<reference evidence="1" key="1">
    <citation type="journal article" date="2016" name="Proc. Natl. Acad. Sci. U.S.A.">
        <title>Lipid metabolic changes in an early divergent fungus govern the establishment of a mutualistic symbiosis with endobacteria.</title>
        <authorList>
            <person name="Lastovetsky O.A."/>
            <person name="Gaspar M.L."/>
            <person name="Mondo S.J."/>
            <person name="LaButti K.M."/>
            <person name="Sandor L."/>
            <person name="Grigoriev I.V."/>
            <person name="Henry S.A."/>
            <person name="Pawlowska T.E."/>
        </authorList>
    </citation>
    <scope>NUCLEOTIDE SEQUENCE [LARGE SCALE GENOMIC DNA]</scope>
    <source>
        <strain evidence="1">ATCC 52814</strain>
    </source>
</reference>
<dbReference type="VEuPathDB" id="FungiDB:BCV72DRAFT_329510"/>